<dbReference type="Proteomes" id="UP000467252">
    <property type="component" value="Chromosome"/>
</dbReference>
<reference evidence="3 4" key="1">
    <citation type="journal article" date="2019" name="Emerg. Microbes Infect.">
        <title>Comprehensive subspecies identification of 175 nontuberculous mycobacteria species based on 7547 genomic profiles.</title>
        <authorList>
            <person name="Matsumoto Y."/>
            <person name="Kinjo T."/>
            <person name="Motooka D."/>
            <person name="Nabeya D."/>
            <person name="Jung N."/>
            <person name="Uechi K."/>
            <person name="Horii T."/>
            <person name="Iida T."/>
            <person name="Fujita J."/>
            <person name="Nakamura S."/>
        </authorList>
    </citation>
    <scope>NUCLEOTIDE SEQUENCE [LARGE SCALE GENOMIC DNA]</scope>
    <source>
        <strain evidence="3 4">JCM 6370</strain>
    </source>
</reference>
<dbReference type="Pfam" id="PF21320">
    <property type="entry name" value="WHD_Rv2258c"/>
    <property type="match status" value="1"/>
</dbReference>
<dbReference type="EMBL" id="AP022599">
    <property type="protein sequence ID" value="BBY83126.1"/>
    <property type="molecule type" value="Genomic_DNA"/>
</dbReference>
<dbReference type="AlphaFoldDB" id="A0A7I7UST2"/>
<dbReference type="PANTHER" id="PTHR45128:SF1">
    <property type="entry name" value="S-ADENOSYLMETHIONINE-DEPENDENT METHYLTRANSFERASE RV2258C"/>
    <property type="match status" value="1"/>
</dbReference>
<accession>A0A7I7UST2</accession>
<gene>
    <name evidence="3" type="ORF">MPUL_42840</name>
</gene>
<name>A0A7I7UST2_MYCPV</name>
<dbReference type="CDD" id="cd02440">
    <property type="entry name" value="AdoMet_MTases"/>
    <property type="match status" value="1"/>
</dbReference>
<organism evidence="3 4">
    <name type="scientific">Mycolicibacterium pulveris</name>
    <name type="common">Mycobacterium pulveris</name>
    <dbReference type="NCBI Taxonomy" id="36813"/>
    <lineage>
        <taxon>Bacteria</taxon>
        <taxon>Bacillati</taxon>
        <taxon>Actinomycetota</taxon>
        <taxon>Actinomycetes</taxon>
        <taxon>Mycobacteriales</taxon>
        <taxon>Mycobacteriaceae</taxon>
        <taxon>Mycolicibacterium</taxon>
    </lineage>
</organism>
<dbReference type="PANTHER" id="PTHR45128">
    <property type="entry name" value="METHYLTRANSFERASE TYPE 11"/>
    <property type="match status" value="1"/>
</dbReference>
<dbReference type="InterPro" id="IPR025714">
    <property type="entry name" value="Methyltranfer_dom"/>
</dbReference>
<feature type="domain" description="S-adenosylmethionine-dependent methyltransferase Rv2258c-like winged HTH" evidence="2">
    <location>
        <begin position="43"/>
        <end position="117"/>
    </location>
</feature>
<protein>
    <submittedName>
        <fullName evidence="3">Methyltransferase</fullName>
    </submittedName>
</protein>
<sequence length="374" mass="40174">MVFPMRPTVRAAYCLPMTTLPDTVATDTTEQFAERIVGAIDSASLAILLSIGHQTKLWDTLAQLPPATSAQIADAAGLNERYVREWLGGVVAAQVVDYDAANQTFTLPRHRAAALTRAAGPDNLARVAQFIPLLAEVEQKIIGCFHTGGGLSYSEYPRFHQLMAEESGEVFDAALVDVILPMADGLPELLRAGADVADIGCGSGHAINVMARAFPASRFTGIDFSEEGLGVGRAEAQRLGLPNATFLAADVAELDHTESYDVITVFDAIHDQAQPAKVLENIHRALRPSGHLVMVDIKSSSRLEDNVGVPFTTYMYTVSTMHCMTVSLGLDGAGLGTCWGRQLAESMLADAGFGDVQVHEIESDPINLYYLARK</sequence>
<feature type="domain" description="Methyltransferase" evidence="1">
    <location>
        <begin position="192"/>
        <end position="317"/>
    </location>
</feature>
<keyword evidence="4" id="KW-1185">Reference proteome</keyword>
<evidence type="ECO:0000313" key="4">
    <source>
        <dbReference type="Proteomes" id="UP000467252"/>
    </source>
</evidence>
<dbReference type="InterPro" id="IPR029063">
    <property type="entry name" value="SAM-dependent_MTases_sf"/>
</dbReference>
<keyword evidence="3" id="KW-0808">Transferase</keyword>
<dbReference type="InterPro" id="IPR053173">
    <property type="entry name" value="SAM-binding_MTase"/>
</dbReference>
<dbReference type="GO" id="GO:0032259">
    <property type="term" value="P:methylation"/>
    <property type="evidence" value="ECO:0007669"/>
    <property type="project" value="UniProtKB-KW"/>
</dbReference>
<evidence type="ECO:0000259" key="2">
    <source>
        <dbReference type="Pfam" id="PF21320"/>
    </source>
</evidence>
<proteinExistence type="predicted"/>
<dbReference type="Pfam" id="PF13847">
    <property type="entry name" value="Methyltransf_31"/>
    <property type="match status" value="1"/>
</dbReference>
<evidence type="ECO:0000313" key="3">
    <source>
        <dbReference type="EMBL" id="BBY83126.1"/>
    </source>
</evidence>
<dbReference type="SUPFAM" id="SSF53335">
    <property type="entry name" value="S-adenosyl-L-methionine-dependent methyltransferases"/>
    <property type="match status" value="1"/>
</dbReference>
<dbReference type="InterPro" id="IPR048711">
    <property type="entry name" value="WHD_Rv2258c"/>
</dbReference>
<evidence type="ECO:0000259" key="1">
    <source>
        <dbReference type="Pfam" id="PF13847"/>
    </source>
</evidence>
<keyword evidence="3" id="KW-0489">Methyltransferase</keyword>
<dbReference type="GO" id="GO:0008168">
    <property type="term" value="F:methyltransferase activity"/>
    <property type="evidence" value="ECO:0007669"/>
    <property type="project" value="UniProtKB-KW"/>
</dbReference>
<dbReference type="Gene3D" id="3.40.50.150">
    <property type="entry name" value="Vaccinia Virus protein VP39"/>
    <property type="match status" value="1"/>
</dbReference>